<protein>
    <submittedName>
        <fullName evidence="1">Uncharacterized protein</fullName>
    </submittedName>
</protein>
<evidence type="ECO:0000313" key="1">
    <source>
        <dbReference type="EMBL" id="KAJ8019517.1"/>
    </source>
</evidence>
<organism evidence="1 2">
    <name type="scientific">Holothuria leucospilota</name>
    <name type="common">Black long sea cucumber</name>
    <name type="synonym">Mertensiothuria leucospilota</name>
    <dbReference type="NCBI Taxonomy" id="206669"/>
    <lineage>
        <taxon>Eukaryota</taxon>
        <taxon>Metazoa</taxon>
        <taxon>Echinodermata</taxon>
        <taxon>Eleutherozoa</taxon>
        <taxon>Echinozoa</taxon>
        <taxon>Holothuroidea</taxon>
        <taxon>Aspidochirotacea</taxon>
        <taxon>Aspidochirotida</taxon>
        <taxon>Holothuriidae</taxon>
        <taxon>Holothuria</taxon>
    </lineage>
</organism>
<dbReference type="EMBL" id="JAIZAY010000023">
    <property type="protein sequence ID" value="KAJ8019517.1"/>
    <property type="molecule type" value="Genomic_DNA"/>
</dbReference>
<comment type="caution">
    <text evidence="1">The sequence shown here is derived from an EMBL/GenBank/DDBJ whole genome shotgun (WGS) entry which is preliminary data.</text>
</comment>
<evidence type="ECO:0000313" key="2">
    <source>
        <dbReference type="Proteomes" id="UP001152320"/>
    </source>
</evidence>
<sequence length="52" mass="5930">MKLDLCNSFVFSLPQHELEKFNVSTSFQPDLSFAFRSMNTLHLSSSVSIGYQ</sequence>
<dbReference type="Proteomes" id="UP001152320">
    <property type="component" value="Chromosome 23"/>
</dbReference>
<proteinExistence type="predicted"/>
<gene>
    <name evidence="1" type="ORF">HOLleu_41146</name>
</gene>
<keyword evidence="2" id="KW-1185">Reference proteome</keyword>
<name>A0A9Q1BCH0_HOLLE</name>
<accession>A0A9Q1BCH0</accession>
<reference evidence="1" key="1">
    <citation type="submission" date="2021-10" db="EMBL/GenBank/DDBJ databases">
        <title>Tropical sea cucumber genome reveals ecological adaptation and Cuvierian tubules defense mechanism.</title>
        <authorList>
            <person name="Chen T."/>
        </authorList>
    </citation>
    <scope>NUCLEOTIDE SEQUENCE</scope>
    <source>
        <strain evidence="1">Nanhai2018</strain>
        <tissue evidence="1">Muscle</tissue>
    </source>
</reference>
<dbReference type="AlphaFoldDB" id="A0A9Q1BCH0"/>